<dbReference type="OrthoDB" id="9811532at2"/>
<dbReference type="Proteomes" id="UP000050326">
    <property type="component" value="Unassembled WGS sequence"/>
</dbReference>
<reference evidence="2 3" key="1">
    <citation type="submission" date="2015-09" db="EMBL/GenBank/DDBJ databases">
        <title>Genome sequence of Oxobacter pfennigii DSM 3222.</title>
        <authorList>
            <person name="Poehlein A."/>
            <person name="Bengelsdorf F.R."/>
            <person name="Schiel-Bengelsdorf B."/>
            <person name="Duerre P."/>
            <person name="Daniel R."/>
        </authorList>
    </citation>
    <scope>NUCLEOTIDE SEQUENCE [LARGE SCALE GENOMIC DNA]</scope>
    <source>
        <strain evidence="2 3">DSM 3222</strain>
    </source>
</reference>
<accession>A0A0P8WXA7</accession>
<dbReference type="STRING" id="36849.OXPF_37260"/>
<dbReference type="RefSeq" id="WP_054876689.1">
    <property type="nucleotide sequence ID" value="NZ_LKET01000051.1"/>
</dbReference>
<sequence>MNKVTINTEFIKLDQFLKWAGIAEHGAAAKAMIQDGIVKVNGEAATQRGKKLYKGYVVSVEGLGEYVIE</sequence>
<evidence type="ECO:0000256" key="1">
    <source>
        <dbReference type="PROSITE-ProRule" id="PRU00182"/>
    </source>
</evidence>
<gene>
    <name evidence="2" type="ORF">OXPF_37260</name>
</gene>
<protein>
    <submittedName>
        <fullName evidence="2">Ribosome-associated protein</fullName>
    </submittedName>
</protein>
<dbReference type="GO" id="GO:0003723">
    <property type="term" value="F:RNA binding"/>
    <property type="evidence" value="ECO:0007669"/>
    <property type="project" value="UniProtKB-KW"/>
</dbReference>
<dbReference type="AlphaFoldDB" id="A0A0P8WXA7"/>
<dbReference type="Gene3D" id="3.10.290.10">
    <property type="entry name" value="RNA-binding S4 domain"/>
    <property type="match status" value="1"/>
</dbReference>
<evidence type="ECO:0000313" key="2">
    <source>
        <dbReference type="EMBL" id="KPU42957.1"/>
    </source>
</evidence>
<dbReference type="InterPro" id="IPR036986">
    <property type="entry name" value="S4_RNA-bd_sf"/>
</dbReference>
<evidence type="ECO:0000313" key="3">
    <source>
        <dbReference type="Proteomes" id="UP000050326"/>
    </source>
</evidence>
<dbReference type="SUPFAM" id="SSF55174">
    <property type="entry name" value="Alpha-L RNA-binding motif"/>
    <property type="match status" value="1"/>
</dbReference>
<keyword evidence="3" id="KW-1185">Reference proteome</keyword>
<keyword evidence="1" id="KW-0694">RNA-binding</keyword>
<dbReference type="Pfam" id="PF13275">
    <property type="entry name" value="S4_2"/>
    <property type="match status" value="1"/>
</dbReference>
<dbReference type="PATRIC" id="fig|36849.3.peg.3937"/>
<name>A0A0P8WXA7_9CLOT</name>
<dbReference type="InterPro" id="IPR014330">
    <property type="entry name" value="RNA-bd_S4-rel_YaaA"/>
</dbReference>
<dbReference type="NCBIfam" id="TIGR02988">
    <property type="entry name" value="YaaA_near_RecF"/>
    <property type="match status" value="1"/>
</dbReference>
<proteinExistence type="predicted"/>
<dbReference type="CDD" id="cd00165">
    <property type="entry name" value="S4"/>
    <property type="match status" value="1"/>
</dbReference>
<dbReference type="EMBL" id="LKET01000051">
    <property type="protein sequence ID" value="KPU42957.1"/>
    <property type="molecule type" value="Genomic_DNA"/>
</dbReference>
<organism evidence="2 3">
    <name type="scientific">Oxobacter pfennigii</name>
    <dbReference type="NCBI Taxonomy" id="36849"/>
    <lineage>
        <taxon>Bacteria</taxon>
        <taxon>Bacillati</taxon>
        <taxon>Bacillota</taxon>
        <taxon>Clostridia</taxon>
        <taxon>Eubacteriales</taxon>
        <taxon>Clostridiaceae</taxon>
        <taxon>Oxobacter</taxon>
    </lineage>
</organism>
<comment type="caution">
    <text evidence="2">The sequence shown here is derived from an EMBL/GenBank/DDBJ whole genome shotgun (WGS) entry which is preliminary data.</text>
</comment>
<dbReference type="PROSITE" id="PS50889">
    <property type="entry name" value="S4"/>
    <property type="match status" value="1"/>
</dbReference>